<dbReference type="WBParaSite" id="PEQ_0000017801-mRNA-1">
    <property type="protein sequence ID" value="PEQ_0000017801-mRNA-1"/>
    <property type="gene ID" value="PEQ_0000017801"/>
</dbReference>
<reference evidence="3" key="1">
    <citation type="submission" date="2022-11" db="UniProtKB">
        <authorList>
            <consortium name="WormBaseParasite"/>
        </authorList>
    </citation>
    <scope>IDENTIFICATION</scope>
</reference>
<evidence type="ECO:0000256" key="1">
    <source>
        <dbReference type="SAM" id="MobiDB-lite"/>
    </source>
</evidence>
<protein>
    <submittedName>
        <fullName evidence="3">Uncharacterized protein</fullName>
    </submittedName>
</protein>
<accession>A0A914RER3</accession>
<sequence length="98" mass="11082">MDINYMSDATSRRSSIADTATVLAQDPQDVQKEFANGTTEDQEEKDVDADAEVQQEMETKVDEESNNDDEKLVDSVTHIDEVRLYGDDFTTFTERIPS</sequence>
<evidence type="ECO:0000313" key="2">
    <source>
        <dbReference type="Proteomes" id="UP000887564"/>
    </source>
</evidence>
<feature type="compositionally biased region" description="Acidic residues" evidence="1">
    <location>
        <begin position="40"/>
        <end position="55"/>
    </location>
</feature>
<dbReference type="Proteomes" id="UP000887564">
    <property type="component" value="Unplaced"/>
</dbReference>
<feature type="region of interest" description="Disordered" evidence="1">
    <location>
        <begin position="35"/>
        <end position="69"/>
    </location>
</feature>
<feature type="compositionally biased region" description="Basic and acidic residues" evidence="1">
    <location>
        <begin position="57"/>
        <end position="69"/>
    </location>
</feature>
<name>A0A914RER3_PAREQ</name>
<evidence type="ECO:0000313" key="3">
    <source>
        <dbReference type="WBParaSite" id="PEQ_0000017801-mRNA-1"/>
    </source>
</evidence>
<keyword evidence="2" id="KW-1185">Reference proteome</keyword>
<organism evidence="2 3">
    <name type="scientific">Parascaris equorum</name>
    <name type="common">Equine roundworm</name>
    <dbReference type="NCBI Taxonomy" id="6256"/>
    <lineage>
        <taxon>Eukaryota</taxon>
        <taxon>Metazoa</taxon>
        <taxon>Ecdysozoa</taxon>
        <taxon>Nematoda</taxon>
        <taxon>Chromadorea</taxon>
        <taxon>Rhabditida</taxon>
        <taxon>Spirurina</taxon>
        <taxon>Ascaridomorpha</taxon>
        <taxon>Ascaridoidea</taxon>
        <taxon>Ascarididae</taxon>
        <taxon>Parascaris</taxon>
    </lineage>
</organism>
<proteinExistence type="predicted"/>
<dbReference type="AlphaFoldDB" id="A0A914RER3"/>